<dbReference type="InterPro" id="IPR011993">
    <property type="entry name" value="PH-like_dom_sf"/>
</dbReference>
<dbReference type="PROSITE" id="PS50229">
    <property type="entry name" value="WH1"/>
    <property type="match status" value="1"/>
</dbReference>
<feature type="domain" description="WH2" evidence="8">
    <location>
        <begin position="522"/>
        <end position="539"/>
    </location>
</feature>
<feature type="domain" description="CRIB" evidence="6">
    <location>
        <begin position="211"/>
        <end position="224"/>
    </location>
</feature>
<evidence type="ECO:0000256" key="1">
    <source>
        <dbReference type="ARBA" id="ARBA00004123"/>
    </source>
</evidence>
<feature type="compositionally biased region" description="Pro residues" evidence="5">
    <location>
        <begin position="307"/>
        <end position="322"/>
    </location>
</feature>
<dbReference type="InterPro" id="IPR000095">
    <property type="entry name" value="CRIB_dom"/>
</dbReference>
<dbReference type="Gene3D" id="2.30.29.30">
    <property type="entry name" value="Pleckstrin-homology domain (PH domain)/Phosphotyrosine-binding domain (PTB)"/>
    <property type="match status" value="1"/>
</dbReference>
<dbReference type="SUPFAM" id="SSF50729">
    <property type="entry name" value="PH domain-like"/>
    <property type="match status" value="1"/>
</dbReference>
<evidence type="ECO:0000256" key="5">
    <source>
        <dbReference type="SAM" id="MobiDB-lite"/>
    </source>
</evidence>
<evidence type="ECO:0000259" key="6">
    <source>
        <dbReference type="PROSITE" id="PS50108"/>
    </source>
</evidence>
<dbReference type="EMBL" id="JAWZYT010001845">
    <property type="protein sequence ID" value="KAK4308751.1"/>
    <property type="molecule type" value="Genomic_DNA"/>
</dbReference>
<dbReference type="Proteomes" id="UP001292094">
    <property type="component" value="Unassembled WGS sequence"/>
</dbReference>
<feature type="compositionally biased region" description="Low complexity" evidence="5">
    <location>
        <begin position="159"/>
        <end position="183"/>
    </location>
</feature>
<comment type="caution">
    <text evidence="9">The sequence shown here is derived from an EMBL/GenBank/DDBJ whole genome shotgun (WGS) entry which is preliminary data.</text>
</comment>
<proteinExistence type="predicted"/>
<dbReference type="InterPro" id="IPR036936">
    <property type="entry name" value="CRIB_dom_sf"/>
</dbReference>
<feature type="region of interest" description="Disordered" evidence="5">
    <location>
        <begin position="138"/>
        <end position="213"/>
    </location>
</feature>
<feature type="compositionally biased region" description="Pro residues" evidence="5">
    <location>
        <begin position="432"/>
        <end position="474"/>
    </location>
</feature>
<feature type="compositionally biased region" description="Basic and acidic residues" evidence="5">
    <location>
        <begin position="546"/>
        <end position="562"/>
    </location>
</feature>
<feature type="compositionally biased region" description="Low complexity" evidence="5">
    <location>
        <begin position="295"/>
        <end position="306"/>
    </location>
</feature>
<feature type="compositionally biased region" description="Acidic residues" evidence="5">
    <location>
        <begin position="574"/>
        <end position="594"/>
    </location>
</feature>
<feature type="compositionally biased region" description="Basic and acidic residues" evidence="5">
    <location>
        <begin position="141"/>
        <end position="152"/>
    </location>
</feature>
<dbReference type="InterPro" id="IPR000697">
    <property type="entry name" value="WH1/EVH1_dom"/>
</dbReference>
<evidence type="ECO:0000256" key="3">
    <source>
        <dbReference type="ARBA" id="ARBA00022737"/>
    </source>
</evidence>
<dbReference type="Pfam" id="PF00786">
    <property type="entry name" value="PBD"/>
    <property type="match status" value="1"/>
</dbReference>
<evidence type="ECO:0000259" key="8">
    <source>
        <dbReference type="PROSITE" id="PS51082"/>
    </source>
</evidence>
<feature type="compositionally biased region" description="Pro residues" evidence="5">
    <location>
        <begin position="402"/>
        <end position="421"/>
    </location>
</feature>
<dbReference type="PRINTS" id="PR01217">
    <property type="entry name" value="PRICHEXTENSN"/>
</dbReference>
<dbReference type="PROSITE" id="PS50108">
    <property type="entry name" value="CRIB"/>
    <property type="match status" value="1"/>
</dbReference>
<dbReference type="InterPro" id="IPR033927">
    <property type="entry name" value="WASPfam_EVH1"/>
</dbReference>
<feature type="domain" description="WH2" evidence="8">
    <location>
        <begin position="486"/>
        <end position="503"/>
    </location>
</feature>
<evidence type="ECO:0000256" key="2">
    <source>
        <dbReference type="ARBA" id="ARBA00022553"/>
    </source>
</evidence>
<keyword evidence="4" id="KW-0539">Nucleus</keyword>
<evidence type="ECO:0000313" key="10">
    <source>
        <dbReference type="Proteomes" id="UP001292094"/>
    </source>
</evidence>
<evidence type="ECO:0000259" key="7">
    <source>
        <dbReference type="PROSITE" id="PS50229"/>
    </source>
</evidence>
<feature type="compositionally biased region" description="Low complexity" evidence="5">
    <location>
        <begin position="422"/>
        <end position="431"/>
    </location>
</feature>
<feature type="domain" description="WH1" evidence="7">
    <location>
        <begin position="28"/>
        <end position="138"/>
    </location>
</feature>
<dbReference type="SMART" id="SM00461">
    <property type="entry name" value="WH1"/>
    <property type="match status" value="1"/>
</dbReference>
<comment type="subcellular location">
    <subcellularLocation>
        <location evidence="1">Nucleus</location>
    </subcellularLocation>
</comment>
<feature type="compositionally biased region" description="Pro residues" evidence="5">
    <location>
        <begin position="331"/>
        <end position="392"/>
    </location>
</feature>
<dbReference type="FunFam" id="2.30.29.30:FF:000130">
    <property type="entry name" value="neural Wiskott-Aldrich syndrome protein"/>
    <property type="match status" value="1"/>
</dbReference>
<evidence type="ECO:0008006" key="11">
    <source>
        <dbReference type="Google" id="ProtNLM"/>
    </source>
</evidence>
<dbReference type="AlphaFoldDB" id="A0AAE1U5H3"/>
<sequence>MNANRKPPPPNKPSAQLTRDENDLVFRLLGTRCQTLSTAVVQVFTTESPHHNTWRKKHCGVATFTKDNVRRSYYIQVYDVVAGRRVFEQELYNQFSYYASMPFFHQFEAEDSIIGLNFADEAEANAFNQVISERLAAKQRKKEERRRLTEHQQHRHSVQSQPHHQNHTQPQHIQQQQQPSHTPVFTPMVLDKKKNTKKGNKNKNKLSKQEIGMPTDFKHITHVGFNPDTGFSQFNLDDKLQVFFNMVGVSQQQLSDIQTREFIYDFIERNGGVEKAMLETQRYSSLPRPPGTNQAPPTTSPSSLISPVPPPLLTSPGPPPALPSNANLNSAPPPPPPAKSSAPPPLPPSSRAAPPPPPPRITNHHPPPPPPPSSAPPPPPPVHRAQMPPPPVQVVAGRKTTPLPPIPQPNSSVPPPPPPTSTIPSLVHKAAAPPPPPPPPPAPPAVSNGPPPPPPPPPPAPAPAPTPIPAPGPGPGVHAGGPSNDNRSALLEQIRMAPSLKQSSPHDQQKVEPVERPPPTDSRSKLMDQIRLGIKLNPVDEPSEDGNSRSEPKLEGLARDLHCALISRARAMQDDDESTTEDDEDDDDWDDDDT</sequence>
<protein>
    <recommendedName>
        <fullName evidence="11">Wiskott-Aldrich syndrome protein</fullName>
    </recommendedName>
</protein>
<dbReference type="Pfam" id="PF00568">
    <property type="entry name" value="WH1"/>
    <property type="match status" value="1"/>
</dbReference>
<organism evidence="9 10">
    <name type="scientific">Petrolisthes manimaculis</name>
    <dbReference type="NCBI Taxonomy" id="1843537"/>
    <lineage>
        <taxon>Eukaryota</taxon>
        <taxon>Metazoa</taxon>
        <taxon>Ecdysozoa</taxon>
        <taxon>Arthropoda</taxon>
        <taxon>Crustacea</taxon>
        <taxon>Multicrustacea</taxon>
        <taxon>Malacostraca</taxon>
        <taxon>Eumalacostraca</taxon>
        <taxon>Eucarida</taxon>
        <taxon>Decapoda</taxon>
        <taxon>Pleocyemata</taxon>
        <taxon>Anomura</taxon>
        <taxon>Galatheoidea</taxon>
        <taxon>Porcellanidae</taxon>
        <taxon>Petrolisthes</taxon>
    </lineage>
</organism>
<dbReference type="Pfam" id="PF02205">
    <property type="entry name" value="WH2"/>
    <property type="match status" value="1"/>
</dbReference>
<dbReference type="Gene3D" id="6.10.280.150">
    <property type="match status" value="1"/>
</dbReference>
<accession>A0AAE1U5H3</accession>
<dbReference type="GO" id="GO:0003779">
    <property type="term" value="F:actin binding"/>
    <property type="evidence" value="ECO:0007669"/>
    <property type="project" value="InterPro"/>
</dbReference>
<feature type="compositionally biased region" description="Basic residues" evidence="5">
    <location>
        <begin position="194"/>
        <end position="206"/>
    </location>
</feature>
<reference evidence="9" key="1">
    <citation type="submission" date="2023-11" db="EMBL/GenBank/DDBJ databases">
        <title>Genome assemblies of two species of porcelain crab, Petrolisthes cinctipes and Petrolisthes manimaculis (Anomura: Porcellanidae).</title>
        <authorList>
            <person name="Angst P."/>
        </authorList>
    </citation>
    <scope>NUCLEOTIDE SEQUENCE</scope>
    <source>
        <strain evidence="9">PB745_02</strain>
        <tissue evidence="9">Gill</tissue>
    </source>
</reference>
<dbReference type="GO" id="GO:0005634">
    <property type="term" value="C:nucleus"/>
    <property type="evidence" value="ECO:0007669"/>
    <property type="project" value="UniProtKB-SubCell"/>
</dbReference>
<keyword evidence="2" id="KW-0597">Phosphoprotein</keyword>
<dbReference type="PROSITE" id="PS51082">
    <property type="entry name" value="WH2"/>
    <property type="match status" value="2"/>
</dbReference>
<dbReference type="SMART" id="SM00285">
    <property type="entry name" value="PBD"/>
    <property type="match status" value="1"/>
</dbReference>
<keyword evidence="3" id="KW-0677">Repeat</keyword>
<dbReference type="SMART" id="SM00246">
    <property type="entry name" value="WH2"/>
    <property type="match status" value="2"/>
</dbReference>
<feature type="region of interest" description="Disordered" evidence="5">
    <location>
        <begin position="283"/>
        <end position="594"/>
    </location>
</feature>
<dbReference type="CDD" id="cd00132">
    <property type="entry name" value="CRIB"/>
    <property type="match status" value="1"/>
</dbReference>
<evidence type="ECO:0000313" key="9">
    <source>
        <dbReference type="EMBL" id="KAK4308751.1"/>
    </source>
</evidence>
<dbReference type="CDD" id="cd01205">
    <property type="entry name" value="EVH1_WASP-like"/>
    <property type="match status" value="1"/>
</dbReference>
<name>A0AAE1U5H3_9EUCA</name>
<dbReference type="InterPro" id="IPR003124">
    <property type="entry name" value="WH2_dom"/>
</dbReference>
<dbReference type="Gene3D" id="3.90.810.10">
    <property type="entry name" value="CRIB domain"/>
    <property type="match status" value="1"/>
</dbReference>
<evidence type="ECO:0000256" key="4">
    <source>
        <dbReference type="ARBA" id="ARBA00023242"/>
    </source>
</evidence>
<gene>
    <name evidence="9" type="ORF">Pmani_019564</name>
</gene>
<keyword evidence="10" id="KW-1185">Reference proteome</keyword>